<accession>A0A6J4J7I8</accession>
<reference evidence="1" key="1">
    <citation type="submission" date="2020-02" db="EMBL/GenBank/DDBJ databases">
        <authorList>
            <person name="Meier V. D."/>
        </authorList>
    </citation>
    <scope>NUCLEOTIDE SEQUENCE</scope>
    <source>
        <strain evidence="1">AVDCRST_MAG93</strain>
    </source>
</reference>
<evidence type="ECO:0000313" key="1">
    <source>
        <dbReference type="EMBL" id="CAA9269111.1"/>
    </source>
</evidence>
<sequence>MSSDRSSRRANPTEPIETAAAAWRELYTFLAEVGKSKHPGASFLSFYRDQMTASSNRLLELGLDVSDLSNPRVVPVPVARHPKTEAEAQRWEAEIFSLTQQHSLSFPWRVLELM</sequence>
<proteinExistence type="predicted"/>
<name>A0A6J4J7I8_9CHLR</name>
<gene>
    <name evidence="1" type="ORF">AVDCRST_MAG93-2549</name>
</gene>
<organism evidence="1">
    <name type="scientific">uncultured Chloroflexia bacterium</name>
    <dbReference type="NCBI Taxonomy" id="1672391"/>
    <lineage>
        <taxon>Bacteria</taxon>
        <taxon>Bacillati</taxon>
        <taxon>Chloroflexota</taxon>
        <taxon>Chloroflexia</taxon>
        <taxon>environmental samples</taxon>
    </lineage>
</organism>
<dbReference type="EMBL" id="CADCTR010000868">
    <property type="protein sequence ID" value="CAA9269111.1"/>
    <property type="molecule type" value="Genomic_DNA"/>
</dbReference>
<protein>
    <submittedName>
        <fullName evidence="1">Uncharacterized protein</fullName>
    </submittedName>
</protein>
<dbReference type="AlphaFoldDB" id="A0A6J4J7I8"/>